<dbReference type="OrthoDB" id="1524740at2"/>
<accession>A0A4V2MJC8</accession>
<protein>
    <submittedName>
        <fullName evidence="3">PEGA domain-containing protein</fullName>
    </submittedName>
</protein>
<sequence length="123" mass="13182">MKKFITYLIVACAIGTLSSCATILTKTTQTVKVISDPPNADVEVNGVAKGKTPVDVTLKKGFTGEQIVVKKSGYQTATIAPKTVFNPVAVLNMLGMLGWAVDAATGAMMKYEHKNYEVTLKKQ</sequence>
<keyword evidence="4" id="KW-1185">Reference proteome</keyword>
<feature type="chain" id="PRO_5020410143" evidence="1">
    <location>
        <begin position="22"/>
        <end position="123"/>
    </location>
</feature>
<feature type="domain" description="PEGA" evidence="2">
    <location>
        <begin position="29"/>
        <end position="78"/>
    </location>
</feature>
<proteinExistence type="predicted"/>
<evidence type="ECO:0000256" key="1">
    <source>
        <dbReference type="SAM" id="SignalP"/>
    </source>
</evidence>
<organism evidence="3 4">
    <name type="scientific">Pedobacter frigiditerrae</name>
    <dbReference type="NCBI Taxonomy" id="2530452"/>
    <lineage>
        <taxon>Bacteria</taxon>
        <taxon>Pseudomonadati</taxon>
        <taxon>Bacteroidota</taxon>
        <taxon>Sphingobacteriia</taxon>
        <taxon>Sphingobacteriales</taxon>
        <taxon>Sphingobacteriaceae</taxon>
        <taxon>Pedobacter</taxon>
    </lineage>
</organism>
<dbReference type="Proteomes" id="UP000292884">
    <property type="component" value="Unassembled WGS sequence"/>
</dbReference>
<dbReference type="Pfam" id="PF08308">
    <property type="entry name" value="PEGA"/>
    <property type="match status" value="1"/>
</dbReference>
<dbReference type="EMBL" id="SJSK01000001">
    <property type="protein sequence ID" value="TCC93706.1"/>
    <property type="molecule type" value="Genomic_DNA"/>
</dbReference>
<dbReference type="AlphaFoldDB" id="A0A4V2MJC8"/>
<reference evidence="3 4" key="1">
    <citation type="submission" date="2019-02" db="EMBL/GenBank/DDBJ databases">
        <title>Pedobacter sp. RP-1-13 sp. nov., isolated from Arctic soil.</title>
        <authorList>
            <person name="Dahal R.H."/>
        </authorList>
    </citation>
    <scope>NUCLEOTIDE SEQUENCE [LARGE SCALE GENOMIC DNA]</scope>
    <source>
        <strain evidence="3 4">RP-1-13</strain>
    </source>
</reference>
<name>A0A4V2MJC8_9SPHI</name>
<evidence type="ECO:0000313" key="4">
    <source>
        <dbReference type="Proteomes" id="UP000292884"/>
    </source>
</evidence>
<dbReference type="InterPro" id="IPR013229">
    <property type="entry name" value="PEGA"/>
</dbReference>
<dbReference type="PROSITE" id="PS51257">
    <property type="entry name" value="PROKAR_LIPOPROTEIN"/>
    <property type="match status" value="1"/>
</dbReference>
<keyword evidence="1" id="KW-0732">Signal</keyword>
<comment type="caution">
    <text evidence="3">The sequence shown here is derived from an EMBL/GenBank/DDBJ whole genome shotgun (WGS) entry which is preliminary data.</text>
</comment>
<evidence type="ECO:0000259" key="2">
    <source>
        <dbReference type="Pfam" id="PF08308"/>
    </source>
</evidence>
<feature type="signal peptide" evidence="1">
    <location>
        <begin position="1"/>
        <end position="21"/>
    </location>
</feature>
<dbReference type="RefSeq" id="WP_131551572.1">
    <property type="nucleotide sequence ID" value="NZ_SJSK01000001.1"/>
</dbReference>
<gene>
    <name evidence="3" type="ORF">EZ428_02745</name>
</gene>
<evidence type="ECO:0000313" key="3">
    <source>
        <dbReference type="EMBL" id="TCC93706.1"/>
    </source>
</evidence>